<name>A0A9N9GBX2_9GLOM</name>
<organism evidence="2 3">
    <name type="scientific">Paraglomus brasilianum</name>
    <dbReference type="NCBI Taxonomy" id="144538"/>
    <lineage>
        <taxon>Eukaryota</taxon>
        <taxon>Fungi</taxon>
        <taxon>Fungi incertae sedis</taxon>
        <taxon>Mucoromycota</taxon>
        <taxon>Glomeromycotina</taxon>
        <taxon>Glomeromycetes</taxon>
        <taxon>Paraglomerales</taxon>
        <taxon>Paraglomeraceae</taxon>
        <taxon>Paraglomus</taxon>
    </lineage>
</organism>
<comment type="caution">
    <text evidence="2">The sequence shown here is derived from an EMBL/GenBank/DDBJ whole genome shotgun (WGS) entry which is preliminary data.</text>
</comment>
<dbReference type="AlphaFoldDB" id="A0A9N9GBX2"/>
<reference evidence="2" key="1">
    <citation type="submission" date="2021-06" db="EMBL/GenBank/DDBJ databases">
        <authorList>
            <person name="Kallberg Y."/>
            <person name="Tangrot J."/>
            <person name="Rosling A."/>
        </authorList>
    </citation>
    <scope>NUCLEOTIDE SEQUENCE</scope>
    <source>
        <strain evidence="2">BR232B</strain>
    </source>
</reference>
<accession>A0A9N9GBX2</accession>
<feature type="non-terminal residue" evidence="2">
    <location>
        <position position="233"/>
    </location>
</feature>
<protein>
    <submittedName>
        <fullName evidence="2">2826_t:CDS:1</fullName>
    </submittedName>
</protein>
<proteinExistence type="predicted"/>
<feature type="region of interest" description="Disordered" evidence="1">
    <location>
        <begin position="99"/>
        <end position="138"/>
    </location>
</feature>
<dbReference type="Proteomes" id="UP000789739">
    <property type="component" value="Unassembled WGS sequence"/>
</dbReference>
<gene>
    <name evidence="2" type="ORF">PBRASI_LOCUS7139</name>
</gene>
<evidence type="ECO:0000313" key="3">
    <source>
        <dbReference type="Proteomes" id="UP000789739"/>
    </source>
</evidence>
<keyword evidence="3" id="KW-1185">Reference proteome</keyword>
<evidence type="ECO:0000256" key="1">
    <source>
        <dbReference type="SAM" id="MobiDB-lite"/>
    </source>
</evidence>
<evidence type="ECO:0000313" key="2">
    <source>
        <dbReference type="EMBL" id="CAG8591311.1"/>
    </source>
</evidence>
<dbReference type="EMBL" id="CAJVPI010001047">
    <property type="protein sequence ID" value="CAG8591311.1"/>
    <property type="molecule type" value="Genomic_DNA"/>
</dbReference>
<sequence length="233" mass="25875">ATPESPWGSINCIKTELCYAELLRTSDLEDLILCETSSKHHRNIIETPRISVESPSQALFITYPYTHSTMSDMTGFNNQSTHGSYAYSIPFNSVDEDTSYASMEPPISMDSNDIYSGHPSQASNPGSPSSQPRWQAFPQPPSYTNFIPNLSWSYEDRVTHDGLTNDNPPAIHYSVPHSLVQTSTSFLSNNSGMMTNATSHGCVVIVTKADINVERLLSIIQLFGRVERLYDSI</sequence>
<feature type="compositionally biased region" description="Polar residues" evidence="1">
    <location>
        <begin position="109"/>
        <end position="133"/>
    </location>
</feature>